<sequence>MAKKKVADAVQNVASKKKGKEIDPVRVFAEKMRDHKELESRWAVLQEARVEYFKGKDFVALLRAHPELLKPLAIESTTEDMEMEIGNLLLRRKLIVRCDRVLKTVRPGKTKLSKWPARIEFFPEQKFSEKDSFFAWTFERRRPLWQTVLSFLVPIVTLACCLFPVFPHWCKLGVLYFCLTLLSLIFGLLTLRAVIFGTVWLVAGKRIWFFPNILAEEASLTELFRFWPDLSKDDDPPPKWSTRLAFGALTGVILWVVIRHGPNEASRARYQRKVSNIIDEVLVWKPKALSVFTVQTEEASTPVPATTPIYNETTDLGDIEPVVYDSSLEDGQSDVELQEVANEQVDVETKDI</sequence>
<name>A0ABP0V4C9_9BRYO</name>
<keyword evidence="10 11" id="KW-0472">Membrane</keyword>
<keyword evidence="6" id="KW-0256">Endoplasmic reticulum</keyword>
<keyword evidence="8 11" id="KW-1133">Transmembrane helix</keyword>
<dbReference type="Proteomes" id="UP001497512">
    <property type="component" value="Chromosome 9"/>
</dbReference>
<comment type="subcellular location">
    <subcellularLocation>
        <location evidence="1">Endoplasmic reticulum membrane</location>
        <topology evidence="1">Multi-pass membrane protein</topology>
    </subcellularLocation>
</comment>
<evidence type="ECO:0000256" key="6">
    <source>
        <dbReference type="ARBA" id="ARBA00022824"/>
    </source>
</evidence>
<evidence type="ECO:0000313" key="13">
    <source>
        <dbReference type="Proteomes" id="UP001497512"/>
    </source>
</evidence>
<dbReference type="InterPro" id="IPR004728">
    <property type="entry name" value="Sec62"/>
</dbReference>
<evidence type="ECO:0000256" key="4">
    <source>
        <dbReference type="ARBA" id="ARBA00022448"/>
    </source>
</evidence>
<evidence type="ECO:0000256" key="9">
    <source>
        <dbReference type="ARBA" id="ARBA00023010"/>
    </source>
</evidence>
<evidence type="ECO:0000256" key="11">
    <source>
        <dbReference type="SAM" id="Phobius"/>
    </source>
</evidence>
<evidence type="ECO:0000256" key="3">
    <source>
        <dbReference type="ARBA" id="ARBA00021257"/>
    </source>
</evidence>
<keyword evidence="7" id="KW-0653">Protein transport</keyword>
<evidence type="ECO:0000256" key="1">
    <source>
        <dbReference type="ARBA" id="ARBA00004477"/>
    </source>
</evidence>
<evidence type="ECO:0000256" key="10">
    <source>
        <dbReference type="ARBA" id="ARBA00023136"/>
    </source>
</evidence>
<feature type="transmembrane region" description="Helical" evidence="11">
    <location>
        <begin position="240"/>
        <end position="258"/>
    </location>
</feature>
<reference evidence="12" key="1">
    <citation type="submission" date="2024-02" db="EMBL/GenBank/DDBJ databases">
        <authorList>
            <consortium name="ELIXIR-Norway"/>
            <consortium name="Elixir Norway"/>
        </authorList>
    </citation>
    <scope>NUCLEOTIDE SEQUENCE</scope>
</reference>
<comment type="similarity">
    <text evidence="2">Belongs to the SEC62 family.</text>
</comment>
<evidence type="ECO:0000256" key="5">
    <source>
        <dbReference type="ARBA" id="ARBA00022692"/>
    </source>
</evidence>
<evidence type="ECO:0000256" key="8">
    <source>
        <dbReference type="ARBA" id="ARBA00022989"/>
    </source>
</evidence>
<proteinExistence type="inferred from homology"/>
<dbReference type="PANTHER" id="PTHR12443:SF9">
    <property type="entry name" value="TRANSLOCATION PROTEIN SEC62"/>
    <property type="match status" value="1"/>
</dbReference>
<gene>
    <name evidence="12" type="ORF">CSSPTR1EN2_LOCUS23671</name>
</gene>
<dbReference type="Pfam" id="PF03839">
    <property type="entry name" value="Sec62"/>
    <property type="match status" value="1"/>
</dbReference>
<dbReference type="EMBL" id="OZ019901">
    <property type="protein sequence ID" value="CAK9237374.1"/>
    <property type="molecule type" value="Genomic_DNA"/>
</dbReference>
<accession>A0ABP0V4C9</accession>
<protein>
    <recommendedName>
        <fullName evidence="3">Translocation protein SEC62</fullName>
    </recommendedName>
</protein>
<keyword evidence="5 11" id="KW-0812">Transmembrane</keyword>
<feature type="transmembrane region" description="Helical" evidence="11">
    <location>
        <begin position="173"/>
        <end position="195"/>
    </location>
</feature>
<keyword evidence="13" id="KW-1185">Reference proteome</keyword>
<feature type="transmembrane region" description="Helical" evidence="11">
    <location>
        <begin position="148"/>
        <end position="167"/>
    </location>
</feature>
<evidence type="ECO:0000313" key="12">
    <source>
        <dbReference type="EMBL" id="CAK9237374.1"/>
    </source>
</evidence>
<keyword evidence="4" id="KW-0813">Transport</keyword>
<organism evidence="12 13">
    <name type="scientific">Sphagnum troendelagicum</name>
    <dbReference type="NCBI Taxonomy" id="128251"/>
    <lineage>
        <taxon>Eukaryota</taxon>
        <taxon>Viridiplantae</taxon>
        <taxon>Streptophyta</taxon>
        <taxon>Embryophyta</taxon>
        <taxon>Bryophyta</taxon>
        <taxon>Sphagnophytina</taxon>
        <taxon>Sphagnopsida</taxon>
        <taxon>Sphagnales</taxon>
        <taxon>Sphagnaceae</taxon>
        <taxon>Sphagnum</taxon>
    </lineage>
</organism>
<keyword evidence="9" id="KW-0811">Translocation</keyword>
<evidence type="ECO:0000256" key="2">
    <source>
        <dbReference type="ARBA" id="ARBA00010604"/>
    </source>
</evidence>
<dbReference type="PANTHER" id="PTHR12443">
    <property type="entry name" value="TRANSLOCATION PROTEIN SEC62"/>
    <property type="match status" value="1"/>
</dbReference>
<evidence type="ECO:0000256" key="7">
    <source>
        <dbReference type="ARBA" id="ARBA00022927"/>
    </source>
</evidence>